<name>I0L218_9ACTN</name>
<comment type="similarity">
    <text evidence="1">Belongs to the short-chain dehydrogenases/reductases (SDR) family.</text>
</comment>
<sequence>MSLQQRENPVTHTIVMTGATRGFGRVAVERVLDGDTEAHLVLLARGATGNELASQFRHNGRAVTSIPTDLLSMGSVRAAADELIRRLDAGDLPPLRGFIGNAGLLYTNNVTESPDGFEATFAVNVLANHVLLRLLQDRFEVPSRIVLTVSDAHFGDFRHNAGMMPAPSWQDPAGLARIRAFPEADTVTAGGTAYSTSKLAAIYLIHEYARRLPQGVDIVGYNPGFVPGTGLSRDAGAAVRLVGRRIMPLMTLTPMASSQKVAGQRLADVALGRVPAPSGSYIDRTRVERSSKESYDPDRERQLWEAVEDLRSSVAS</sequence>
<dbReference type="Proteomes" id="UP000003448">
    <property type="component" value="Unassembled WGS sequence"/>
</dbReference>
<evidence type="ECO:0000256" key="2">
    <source>
        <dbReference type="ARBA" id="ARBA00023002"/>
    </source>
</evidence>
<accession>I0L218</accession>
<dbReference type="STRING" id="1150864.MILUP08_42796"/>
<dbReference type="eggNOG" id="COG1028">
    <property type="taxonomic scope" value="Bacteria"/>
</dbReference>
<keyword evidence="2" id="KW-0560">Oxidoreductase</keyword>
<dbReference type="InterPro" id="IPR002347">
    <property type="entry name" value="SDR_fam"/>
</dbReference>
<dbReference type="InterPro" id="IPR036291">
    <property type="entry name" value="NAD(P)-bd_dom_sf"/>
</dbReference>
<gene>
    <name evidence="4" type="ORF">MILUP08_42796</name>
</gene>
<dbReference type="PANTHER" id="PTHR24320">
    <property type="entry name" value="RETINOL DEHYDROGENASE"/>
    <property type="match status" value="1"/>
</dbReference>
<dbReference type="SUPFAM" id="SSF51735">
    <property type="entry name" value="NAD(P)-binding Rossmann-fold domains"/>
    <property type="match status" value="1"/>
</dbReference>
<dbReference type="Gene3D" id="3.40.50.720">
    <property type="entry name" value="NAD(P)-binding Rossmann-like Domain"/>
    <property type="match status" value="1"/>
</dbReference>
<evidence type="ECO:0000256" key="3">
    <source>
        <dbReference type="SAM" id="MobiDB-lite"/>
    </source>
</evidence>
<protein>
    <submittedName>
        <fullName evidence="4">Short-chain dehydrogenase/reductase family oxidoreductase</fullName>
    </submittedName>
</protein>
<dbReference type="AlphaFoldDB" id="I0L218"/>
<feature type="compositionally biased region" description="Basic and acidic residues" evidence="3">
    <location>
        <begin position="283"/>
        <end position="300"/>
    </location>
</feature>
<dbReference type="GO" id="GO:0016491">
    <property type="term" value="F:oxidoreductase activity"/>
    <property type="evidence" value="ECO:0007669"/>
    <property type="project" value="UniProtKB-KW"/>
</dbReference>
<feature type="region of interest" description="Disordered" evidence="3">
    <location>
        <begin position="279"/>
        <end position="300"/>
    </location>
</feature>
<organism evidence="4 5">
    <name type="scientific">Micromonospora lupini str. Lupac 08</name>
    <dbReference type="NCBI Taxonomy" id="1150864"/>
    <lineage>
        <taxon>Bacteria</taxon>
        <taxon>Bacillati</taxon>
        <taxon>Actinomycetota</taxon>
        <taxon>Actinomycetes</taxon>
        <taxon>Micromonosporales</taxon>
        <taxon>Micromonosporaceae</taxon>
        <taxon>Micromonospora</taxon>
    </lineage>
</organism>
<evidence type="ECO:0000313" key="5">
    <source>
        <dbReference type="Proteomes" id="UP000003448"/>
    </source>
</evidence>
<evidence type="ECO:0000256" key="1">
    <source>
        <dbReference type="ARBA" id="ARBA00006484"/>
    </source>
</evidence>
<evidence type="ECO:0000313" key="4">
    <source>
        <dbReference type="EMBL" id="CCH17865.1"/>
    </source>
</evidence>
<dbReference type="PANTHER" id="PTHR24320:SF148">
    <property type="entry name" value="NAD(P)-BINDING ROSSMANN-FOLD SUPERFAMILY PROTEIN"/>
    <property type="match status" value="1"/>
</dbReference>
<keyword evidence="5" id="KW-1185">Reference proteome</keyword>
<reference evidence="5" key="1">
    <citation type="journal article" date="2012" name="J. Bacteriol.">
        <title>Genome Sequence of Micromonospora lupini Lupac 08, Isolated from Root Nodules of Lupinus angustifolius.</title>
        <authorList>
            <person name="Alonso-Vega P."/>
            <person name="Normand P."/>
            <person name="Bacigalupe R."/>
            <person name="Pujic P."/>
            <person name="Lajus A."/>
            <person name="Vallenet D."/>
            <person name="Carro L."/>
            <person name="Coll P."/>
            <person name="Trujillo M.E."/>
        </authorList>
    </citation>
    <scope>NUCLEOTIDE SEQUENCE [LARGE SCALE GENOMIC DNA]</scope>
    <source>
        <strain evidence="5">Lupac 08</strain>
    </source>
</reference>
<dbReference type="EMBL" id="CAIE01000022">
    <property type="protein sequence ID" value="CCH17865.1"/>
    <property type="molecule type" value="Genomic_DNA"/>
</dbReference>
<comment type="caution">
    <text evidence="4">The sequence shown here is derived from an EMBL/GenBank/DDBJ whole genome shotgun (WGS) entry which is preliminary data.</text>
</comment>
<dbReference type="Pfam" id="PF00106">
    <property type="entry name" value="adh_short"/>
    <property type="match status" value="1"/>
</dbReference>
<proteinExistence type="inferred from homology"/>